<accession>A0AA35QQL9</accession>
<dbReference type="EMBL" id="CANTUW010000133">
    <property type="protein sequence ID" value="CAI7935205.1"/>
    <property type="molecule type" value="Genomic_DNA"/>
</dbReference>
<evidence type="ECO:0000313" key="2">
    <source>
        <dbReference type="Proteomes" id="UP001178461"/>
    </source>
</evidence>
<dbReference type="PANTHER" id="PTHR31635">
    <property type="entry name" value="REVERSE TRANSCRIPTASE DOMAIN-CONTAINING PROTEIN-RELATED"/>
    <property type="match status" value="1"/>
</dbReference>
<proteinExistence type="predicted"/>
<name>A0AA35QQL9_9SAUR</name>
<keyword evidence="2" id="KW-1185">Reference proteome</keyword>
<dbReference type="AlphaFoldDB" id="A0AA35QQL9"/>
<comment type="caution">
    <text evidence="1">The sequence shown here is derived from an EMBL/GenBank/DDBJ whole genome shotgun (WGS) entry which is preliminary data.</text>
</comment>
<dbReference type="Proteomes" id="UP001178461">
    <property type="component" value="Unassembled WGS sequence"/>
</dbReference>
<organism evidence="1 2">
    <name type="scientific">Podarcis lilfordi</name>
    <name type="common">Lilford's wall lizard</name>
    <dbReference type="NCBI Taxonomy" id="74358"/>
    <lineage>
        <taxon>Eukaryota</taxon>
        <taxon>Metazoa</taxon>
        <taxon>Chordata</taxon>
        <taxon>Craniata</taxon>
        <taxon>Vertebrata</taxon>
        <taxon>Euteleostomi</taxon>
        <taxon>Lepidosauria</taxon>
        <taxon>Squamata</taxon>
        <taxon>Bifurcata</taxon>
        <taxon>Unidentata</taxon>
        <taxon>Episquamata</taxon>
        <taxon>Laterata</taxon>
        <taxon>Lacertibaenia</taxon>
        <taxon>Lacertidae</taxon>
        <taxon>Podarcis</taxon>
    </lineage>
</organism>
<sequence>MARKRPRIRFKLLTDRKEKGGFSVPNLKLYFEASCLCWIKDWINLENTDLLDLEGFNNRFGWHAYLWLNKEKVHNGFSNHIIRGPLYEVWERNKKTFRMENTLVVIANRHFNYQKKQIWKEKD</sequence>
<reference evidence="1" key="1">
    <citation type="submission" date="2022-12" db="EMBL/GenBank/DDBJ databases">
        <authorList>
            <person name="Alioto T."/>
            <person name="Alioto T."/>
            <person name="Gomez Garrido J."/>
        </authorList>
    </citation>
    <scope>NUCLEOTIDE SEQUENCE</scope>
</reference>
<protein>
    <submittedName>
        <fullName evidence="1">Uncharacterized protein</fullName>
    </submittedName>
</protein>
<gene>
    <name evidence="1" type="ORF">PODLI_1B025471</name>
</gene>
<evidence type="ECO:0000313" key="1">
    <source>
        <dbReference type="EMBL" id="CAI7935205.1"/>
    </source>
</evidence>
<dbReference type="PANTHER" id="PTHR31635:SF196">
    <property type="entry name" value="REVERSE TRANSCRIPTASE DOMAIN-CONTAINING PROTEIN-RELATED"/>
    <property type="match status" value="1"/>
</dbReference>